<dbReference type="SFLD" id="SFLDS00029">
    <property type="entry name" value="Radical_SAM"/>
    <property type="match status" value="1"/>
</dbReference>
<dbReference type="GO" id="GO:0003824">
    <property type="term" value="F:catalytic activity"/>
    <property type="evidence" value="ECO:0007669"/>
    <property type="project" value="InterPro"/>
</dbReference>
<feature type="domain" description="Radical SAM core" evidence="5">
    <location>
        <begin position="44"/>
        <end position="279"/>
    </location>
</feature>
<dbReference type="NCBIfam" id="NF006067">
    <property type="entry name" value="PRK08208.1"/>
    <property type="match status" value="1"/>
</dbReference>
<dbReference type="SUPFAM" id="SSF102114">
    <property type="entry name" value="Radical SAM enzymes"/>
    <property type="match status" value="1"/>
</dbReference>
<evidence type="ECO:0000256" key="2">
    <source>
        <dbReference type="ARBA" id="ARBA00022723"/>
    </source>
</evidence>
<keyword evidence="4" id="KW-0411">Iron-sulfur</keyword>
<dbReference type="GO" id="GO:0005737">
    <property type="term" value="C:cytoplasm"/>
    <property type="evidence" value="ECO:0007669"/>
    <property type="project" value="TreeGrafter"/>
</dbReference>
<dbReference type="InterPro" id="IPR013785">
    <property type="entry name" value="Aldolase_TIM"/>
</dbReference>
<keyword evidence="7" id="KW-1185">Reference proteome</keyword>
<evidence type="ECO:0000313" key="6">
    <source>
        <dbReference type="EMBL" id="QED26385.1"/>
    </source>
</evidence>
<dbReference type="InterPro" id="IPR006638">
    <property type="entry name" value="Elp3/MiaA/NifB-like_rSAM"/>
</dbReference>
<dbReference type="OrthoDB" id="9808022at2"/>
<dbReference type="PROSITE" id="PS51918">
    <property type="entry name" value="RADICAL_SAM"/>
    <property type="match status" value="1"/>
</dbReference>
<accession>A0A5B8XL73</accession>
<dbReference type="EMBL" id="CP042467">
    <property type="protein sequence ID" value="QED26385.1"/>
    <property type="molecule type" value="Genomic_DNA"/>
</dbReference>
<dbReference type="Pfam" id="PF04055">
    <property type="entry name" value="Radical_SAM"/>
    <property type="match status" value="1"/>
</dbReference>
<organism evidence="6 7">
    <name type="scientific">Microvenator marinus</name>
    <dbReference type="NCBI Taxonomy" id="2600177"/>
    <lineage>
        <taxon>Bacteria</taxon>
        <taxon>Deltaproteobacteria</taxon>
        <taxon>Bradymonadales</taxon>
        <taxon>Microvenatoraceae</taxon>
        <taxon>Microvenator</taxon>
    </lineage>
</organism>
<proteinExistence type="predicted"/>
<dbReference type="InterPro" id="IPR058240">
    <property type="entry name" value="rSAM_sf"/>
</dbReference>
<evidence type="ECO:0000313" key="7">
    <source>
        <dbReference type="Proteomes" id="UP000321595"/>
    </source>
</evidence>
<dbReference type="AlphaFoldDB" id="A0A5B8XL73"/>
<dbReference type="Gene3D" id="3.20.20.70">
    <property type="entry name" value="Aldolase class I"/>
    <property type="match status" value="1"/>
</dbReference>
<dbReference type="RefSeq" id="WP_146957784.1">
    <property type="nucleotide sequence ID" value="NZ_CP042467.1"/>
</dbReference>
<dbReference type="PANTHER" id="PTHR13932">
    <property type="entry name" value="COPROPORPHYRINIGEN III OXIDASE"/>
    <property type="match status" value="1"/>
</dbReference>
<dbReference type="SMART" id="SM00729">
    <property type="entry name" value="Elp3"/>
    <property type="match status" value="1"/>
</dbReference>
<dbReference type="GO" id="GO:0006779">
    <property type="term" value="P:porphyrin-containing compound biosynthetic process"/>
    <property type="evidence" value="ECO:0007669"/>
    <property type="project" value="TreeGrafter"/>
</dbReference>
<protein>
    <submittedName>
        <fullName evidence="6">Coproporphyrinogen III oxidase family protein</fullName>
    </submittedName>
</protein>
<evidence type="ECO:0000256" key="1">
    <source>
        <dbReference type="ARBA" id="ARBA00022691"/>
    </source>
</evidence>
<dbReference type="GO" id="GO:0051539">
    <property type="term" value="F:4 iron, 4 sulfur cluster binding"/>
    <property type="evidence" value="ECO:0007669"/>
    <property type="project" value="TreeGrafter"/>
</dbReference>
<name>A0A5B8XL73_9DELT</name>
<sequence>MSSRRTTWDLAKQAGPYQAYAYSYPHKTAYRNFVPRRLSDVWENEDQSGLFLYAHIPFCEMRCGFCNLFTLASAKDTLQEAYCDAFERQAALIREELPDARFARIAIGGGTPSILEIPQLERVFSSLSAFVNPLDVPVAIEVSPATISRKKLDYLKAAGVNRISVGIQSFIESETKSLRRPQSAELAHQALDLMRNTGFDIMNIDLIYGIENQTPETFKHSLHEALKYAPEEIYLYPLYVRPLTGLGRTDAEWDDFRQTLYRVGRDLLLEQGYHQLSMRMFRRSDAIAPEGPPYACQADGMVGLGVGARSYTSSLHYSTEFAVGRPSVKGIIQDFVERPDHAHIHANYGFELNVDDQKRRHIILSLLSDETLLDATYASRFGSEPESDFPELQELVDDGISERTQEGMRLTSLGLEWSDAIGPWLTSHKVKSLSEEFELR</sequence>
<keyword evidence="1" id="KW-0949">S-adenosyl-L-methionine</keyword>
<dbReference type="CDD" id="cd01335">
    <property type="entry name" value="Radical_SAM"/>
    <property type="match status" value="1"/>
</dbReference>
<dbReference type="InterPro" id="IPR034505">
    <property type="entry name" value="Coproporphyrinogen-III_oxidase"/>
</dbReference>
<gene>
    <name evidence="6" type="ORF">FRD01_03795</name>
</gene>
<dbReference type="Proteomes" id="UP000321595">
    <property type="component" value="Chromosome"/>
</dbReference>
<keyword evidence="2" id="KW-0479">Metal-binding</keyword>
<dbReference type="KEGG" id="bbae:FRD01_03795"/>
<dbReference type="GO" id="GO:0046872">
    <property type="term" value="F:metal ion binding"/>
    <property type="evidence" value="ECO:0007669"/>
    <property type="project" value="UniProtKB-KW"/>
</dbReference>
<evidence type="ECO:0000259" key="5">
    <source>
        <dbReference type="PROSITE" id="PS51918"/>
    </source>
</evidence>
<dbReference type="PANTHER" id="PTHR13932:SF5">
    <property type="entry name" value="RADICAL S-ADENOSYL METHIONINE DOMAIN-CONTAINING PROTEIN 1, MITOCHONDRIAL"/>
    <property type="match status" value="1"/>
</dbReference>
<evidence type="ECO:0000256" key="4">
    <source>
        <dbReference type="ARBA" id="ARBA00023014"/>
    </source>
</evidence>
<evidence type="ECO:0000256" key="3">
    <source>
        <dbReference type="ARBA" id="ARBA00023004"/>
    </source>
</evidence>
<reference evidence="6 7" key="1">
    <citation type="submission" date="2019-08" db="EMBL/GenBank/DDBJ databases">
        <authorList>
            <person name="Liang Q."/>
        </authorList>
    </citation>
    <scope>NUCLEOTIDE SEQUENCE [LARGE SCALE GENOMIC DNA]</scope>
    <source>
        <strain evidence="6 7">V1718</strain>
    </source>
</reference>
<dbReference type="SFLD" id="SFLDG01065">
    <property type="entry name" value="anaerobic_coproporphyrinogen-I"/>
    <property type="match status" value="1"/>
</dbReference>
<keyword evidence="3" id="KW-0408">Iron</keyword>
<dbReference type="InterPro" id="IPR007197">
    <property type="entry name" value="rSAM"/>
</dbReference>